<dbReference type="HOGENOM" id="CLU_661587_0_0_2"/>
<evidence type="ECO:0008006" key="4">
    <source>
        <dbReference type="Google" id="ProtNLM"/>
    </source>
</evidence>
<dbReference type="AlphaFoldDB" id="Q12VB2"/>
<proteinExistence type="predicted"/>
<evidence type="ECO:0000256" key="1">
    <source>
        <dbReference type="SAM" id="Phobius"/>
    </source>
</evidence>
<feature type="transmembrane region" description="Helical" evidence="1">
    <location>
        <begin position="91"/>
        <end position="114"/>
    </location>
</feature>
<accession>Q12VB2</accession>
<feature type="transmembrane region" description="Helical" evidence="1">
    <location>
        <begin position="57"/>
        <end position="79"/>
    </location>
</feature>
<evidence type="ECO:0000313" key="3">
    <source>
        <dbReference type="Proteomes" id="UP000001979"/>
    </source>
</evidence>
<dbReference type="Proteomes" id="UP000001979">
    <property type="component" value="Chromosome"/>
</dbReference>
<evidence type="ECO:0000313" key="2">
    <source>
        <dbReference type="EMBL" id="ABE52614.1"/>
    </source>
</evidence>
<dbReference type="TCDB" id="9.B.176.2.2">
    <property type="family name" value="the n-terminal 4 tms membrane protein (4tmp) family"/>
</dbReference>
<dbReference type="InterPro" id="IPR018723">
    <property type="entry name" value="DUF2254_membrane"/>
</dbReference>
<keyword evidence="1" id="KW-0812">Transmembrane</keyword>
<protein>
    <recommendedName>
        <fullName evidence="4">DUF2254 domain-containing protein</fullName>
    </recommendedName>
</protein>
<name>Q12VB2_METBU</name>
<keyword evidence="3" id="KW-1185">Reference proteome</keyword>
<dbReference type="KEGG" id="mbu:Mbur_1722"/>
<dbReference type="Pfam" id="PF10011">
    <property type="entry name" value="DUF2254"/>
    <property type="match status" value="1"/>
</dbReference>
<dbReference type="EMBL" id="CP000300">
    <property type="protein sequence ID" value="ABE52614.1"/>
    <property type="molecule type" value="Genomic_DNA"/>
</dbReference>
<keyword evidence="1" id="KW-0472">Membrane</keyword>
<feature type="transmembrane region" description="Helical" evidence="1">
    <location>
        <begin position="12"/>
        <end position="37"/>
    </location>
</feature>
<keyword evidence="1" id="KW-1133">Transmembrane helix</keyword>
<reference evidence="3" key="1">
    <citation type="journal article" date="2009" name="ISME J.">
        <title>The genome sequence of the psychrophilic archaeon, Methanococcoides burtonii: the role of genome evolution in cold adaptation.</title>
        <authorList>
            <person name="Allen M.A."/>
            <person name="Lauro F.M."/>
            <person name="Williams T.J."/>
            <person name="Burg D."/>
            <person name="Siddiqui K.S."/>
            <person name="De Francisci D."/>
            <person name="Chong K.W."/>
            <person name="Pilak O."/>
            <person name="Chew H.H."/>
            <person name="De Maere M.Z."/>
            <person name="Ting L."/>
            <person name="Katrib M."/>
            <person name="Ng C."/>
            <person name="Sowers K.R."/>
            <person name="Galperin M.Y."/>
            <person name="Anderson I.J."/>
            <person name="Ivanova N."/>
            <person name="Dalin E."/>
            <person name="Martinez M."/>
            <person name="Lapidus A."/>
            <person name="Hauser L."/>
            <person name="Land M."/>
            <person name="Thomas T."/>
            <person name="Cavicchioli R."/>
        </authorList>
    </citation>
    <scope>NUCLEOTIDE SEQUENCE [LARGE SCALE GENOMIC DNA]</scope>
    <source>
        <strain evidence="3">DSM 6242 / NBRC 107633 / OCM 468 / ACE-M</strain>
    </source>
</reference>
<gene>
    <name evidence="2" type="ordered locus">Mbur_1722</name>
</gene>
<organism evidence="2 3">
    <name type="scientific">Methanococcoides burtonii (strain DSM 6242 / NBRC 107633 / OCM 468 / ACE-M)</name>
    <dbReference type="NCBI Taxonomy" id="259564"/>
    <lineage>
        <taxon>Archaea</taxon>
        <taxon>Methanobacteriati</taxon>
        <taxon>Methanobacteriota</taxon>
        <taxon>Stenosarchaea group</taxon>
        <taxon>Methanomicrobia</taxon>
        <taxon>Methanosarcinales</taxon>
        <taxon>Methanosarcinaceae</taxon>
        <taxon>Methanococcoides</taxon>
    </lineage>
</organism>
<sequence length="401" mass="44357">MHTGINPDNARYMLSALIQSLAAVVAIVITLSLVAIQLSAQSYSSRVIDVYRKTPDIWILISIYTTTIFFGLGTIKIIGTNTLPINGLFSLESFIFGTYFLGFFCFICLIPYIWNTLALLNPSVIVQLLAEDITEDKISKTEDEKRTTLNENDPVLPIIDIIISSIMKYDHTTVRSGANAIATRANEILNKKNEENISYHICEHLERVSMLALAKKEEEYCFILLGSLREIGRNAAENKFEEATKYAVMALGQIGGKTAENEWEGVTGSVIIGLGAIGEKTVDNELQGATGSVIITLNEIGKKAAENKFKYPTKYAVMALGQIGEKAAENGWEKATESVIIALGKTGEKAAENKLEWATESVVISLNEIGKKAKENEWYDIEKEANRTIEIIKQIIKFKSI</sequence>